<dbReference type="GO" id="GO:0035556">
    <property type="term" value="P:intracellular signal transduction"/>
    <property type="evidence" value="ECO:0007669"/>
    <property type="project" value="InterPro"/>
</dbReference>
<dbReference type="HOGENOM" id="CLU_004435_3_1_5"/>
<dbReference type="PROSITE" id="PS50125">
    <property type="entry name" value="GUANYLATE_CYCLASE_2"/>
    <property type="match status" value="1"/>
</dbReference>
<dbReference type="InterPro" id="IPR041664">
    <property type="entry name" value="AAA_16"/>
</dbReference>
<dbReference type="SUPFAM" id="SSF55073">
    <property type="entry name" value="Nucleotide cyclase"/>
    <property type="match status" value="1"/>
</dbReference>
<dbReference type="STRING" id="316056.RPC_4480"/>
<feature type="domain" description="Guanylate cyclase" evidence="3">
    <location>
        <begin position="47"/>
        <end position="181"/>
    </location>
</feature>
<dbReference type="InterPro" id="IPR027417">
    <property type="entry name" value="P-loop_NTPase"/>
</dbReference>
<accession>Q20XY3</accession>
<sequence>MLTCPDCAVTVQPTQRFCANCGIALSAAKPAARPAATPDIAEHRQLTLIFSDIVGSTTLTATLGAETYRELLRSFREITARIVNQYQGQLARFEGDGMMIHFGFPIAREDDAFRAVQSGLDLQEAVGVLNERYRPIGAGDFFQIRIAVHTGTVIAGDIQSETTREQMAIVGEAANIAARLQSLANPGSTIISQDTYDLVGARFDCRYLGAPALKGVERPIKIYEVHVAEAGEELRRGPAPGRMIGREKEIARLEHLWQRTLTGESTLVVVAGEAGVGKSRLLRELFAALGDQKFLSIVLKCSQLYQQSALHPFVHYLTDTLGLSRVPRAEKFDRLTGALRLRFADPSEHIAILANVLSVPLPEGYVPARDYTPQQEKARFQEILTAWLLRETESQPVLLVVEDMHWADPSSIELLTAILPKLNNARTCAIMTFRDDCDRTWIDRLQPRLIPLQRLDPHQTTDLILEIAHGRSLSSEMLETLSARTDGVPLFIEEMTRLVVESELAEAAEGKQPLPLTLPATLQQSLNARIDRAGANREILRLCATIGREFDHDMIAAVWDGDPRLLSSELDKLTEAGILEPSGLPPRRKWLFRHALIQEKIYEFGLSAHRRAAHAKIAAAIEARLPAIAADNPEILAHHYLEARMQANAFPFLRKAAEQAIQRSAHREAAHHLNAALKIVAAMPASTQTAAQKLQLLLQAGVVQTALGGYASPEVGHSFEQARELSRGLDLSVGLFPALHGLYRYYFVRADLDDASELAVELLSIAETSGDPGLRLEAHRAAANCAFQKAEFRRAANHFDISLSLYDDRQHASHRHTFGVDPFVGASSMAAMNALLLGDAGTATQLNARGVAKSEELGHPFTLCWALNYALVQLQLAGRTDDVKTLAERVSALTAHYRFPFWQTGGLIMQGWWLHATGTDRAAGIQMMTQAVDSWERLGAIAFHAYYTSLLIEAHLRDHDAVGAETIARQAIATAQRKGETWWIPELLRLLASARALDGAAGAEPPAAIMAQALDLARRQSSRFLEQRLLASPLLCG</sequence>
<dbReference type="eggNOG" id="COG3899">
    <property type="taxonomic scope" value="Bacteria"/>
</dbReference>
<keyword evidence="2" id="KW-0067">ATP-binding</keyword>
<dbReference type="GO" id="GO:0009190">
    <property type="term" value="P:cyclic nucleotide biosynthetic process"/>
    <property type="evidence" value="ECO:0007669"/>
    <property type="project" value="InterPro"/>
</dbReference>
<keyword evidence="1" id="KW-0547">Nucleotide-binding</keyword>
<dbReference type="PANTHER" id="PTHR16305">
    <property type="entry name" value="TESTICULAR SOLUBLE ADENYLYL CYCLASE"/>
    <property type="match status" value="1"/>
</dbReference>
<reference evidence="4" key="1">
    <citation type="submission" date="2006-03" db="EMBL/GenBank/DDBJ databases">
        <title>Complete sequence of Rhodopseudomonas palustris BisB18.</title>
        <authorList>
            <consortium name="US DOE Joint Genome Institute"/>
            <person name="Copeland A."/>
            <person name="Lucas S."/>
            <person name="Lapidus A."/>
            <person name="Barry K."/>
            <person name="Detter J.C."/>
            <person name="Glavina del Rio T."/>
            <person name="Hammon N."/>
            <person name="Israni S."/>
            <person name="Dalin E."/>
            <person name="Tice H."/>
            <person name="Pitluck S."/>
            <person name="Chain P."/>
            <person name="Malfatti S."/>
            <person name="Shin M."/>
            <person name="Vergez L."/>
            <person name="Schmutz J."/>
            <person name="Larimer F."/>
            <person name="Land M."/>
            <person name="Hauser L."/>
            <person name="Pelletier D.A."/>
            <person name="Kyrpides N."/>
            <person name="Anderson I."/>
            <person name="Oda Y."/>
            <person name="Harwood C.S."/>
            <person name="Richardson P."/>
        </authorList>
    </citation>
    <scope>NUCLEOTIDE SEQUENCE [LARGE SCALE GENOMIC DNA]</scope>
    <source>
        <strain evidence="4">BisB18</strain>
    </source>
</reference>
<evidence type="ECO:0000256" key="2">
    <source>
        <dbReference type="ARBA" id="ARBA00022840"/>
    </source>
</evidence>
<protein>
    <submittedName>
        <fullName evidence="4">Adenylate/guanylate cyclase</fullName>
    </submittedName>
</protein>
<dbReference type="Gene3D" id="3.40.50.300">
    <property type="entry name" value="P-loop containing nucleotide triphosphate hydrolases"/>
    <property type="match status" value="1"/>
</dbReference>
<dbReference type="CDD" id="cd07302">
    <property type="entry name" value="CHD"/>
    <property type="match status" value="1"/>
</dbReference>
<dbReference type="SMART" id="SM00044">
    <property type="entry name" value="CYCc"/>
    <property type="match status" value="1"/>
</dbReference>
<proteinExistence type="predicted"/>
<dbReference type="PANTHER" id="PTHR16305:SF28">
    <property type="entry name" value="GUANYLATE CYCLASE DOMAIN-CONTAINING PROTEIN"/>
    <property type="match status" value="1"/>
</dbReference>
<name>Q20XY3_RHOPB</name>
<dbReference type="AlphaFoldDB" id="Q20XY3"/>
<gene>
    <name evidence="4" type="ordered locus">RPC_4480</name>
</gene>
<dbReference type="GO" id="GO:0004016">
    <property type="term" value="F:adenylate cyclase activity"/>
    <property type="evidence" value="ECO:0007669"/>
    <property type="project" value="UniProtKB-ARBA"/>
</dbReference>
<dbReference type="eggNOG" id="COG2114">
    <property type="taxonomic scope" value="Bacteria"/>
</dbReference>
<dbReference type="EMBL" id="CP000301">
    <property type="protein sequence ID" value="ABD90003.1"/>
    <property type="molecule type" value="Genomic_DNA"/>
</dbReference>
<dbReference type="RefSeq" id="WP_011474883.1">
    <property type="nucleotide sequence ID" value="NC_007925.1"/>
</dbReference>
<dbReference type="Pfam" id="PF00211">
    <property type="entry name" value="Guanylate_cyc"/>
    <property type="match status" value="1"/>
</dbReference>
<dbReference type="KEGG" id="rpc:RPC_4480"/>
<dbReference type="GO" id="GO:0005524">
    <property type="term" value="F:ATP binding"/>
    <property type="evidence" value="ECO:0007669"/>
    <property type="project" value="UniProtKB-KW"/>
</dbReference>
<dbReference type="Pfam" id="PF13191">
    <property type="entry name" value="AAA_16"/>
    <property type="match status" value="1"/>
</dbReference>
<organism evidence="4">
    <name type="scientific">Rhodopseudomonas palustris (strain BisB18)</name>
    <dbReference type="NCBI Taxonomy" id="316056"/>
    <lineage>
        <taxon>Bacteria</taxon>
        <taxon>Pseudomonadati</taxon>
        <taxon>Pseudomonadota</taxon>
        <taxon>Alphaproteobacteria</taxon>
        <taxon>Hyphomicrobiales</taxon>
        <taxon>Nitrobacteraceae</taxon>
        <taxon>Rhodopseudomonas</taxon>
    </lineage>
</organism>
<dbReference type="Gene3D" id="3.30.70.1230">
    <property type="entry name" value="Nucleotide cyclase"/>
    <property type="match status" value="1"/>
</dbReference>
<evidence type="ECO:0000256" key="1">
    <source>
        <dbReference type="ARBA" id="ARBA00022741"/>
    </source>
</evidence>
<dbReference type="GO" id="GO:0005737">
    <property type="term" value="C:cytoplasm"/>
    <property type="evidence" value="ECO:0007669"/>
    <property type="project" value="TreeGrafter"/>
</dbReference>
<evidence type="ECO:0000259" key="3">
    <source>
        <dbReference type="PROSITE" id="PS50125"/>
    </source>
</evidence>
<dbReference type="SUPFAM" id="SSF52540">
    <property type="entry name" value="P-loop containing nucleoside triphosphate hydrolases"/>
    <property type="match status" value="1"/>
</dbReference>
<evidence type="ECO:0000313" key="4">
    <source>
        <dbReference type="EMBL" id="ABD90003.1"/>
    </source>
</evidence>
<dbReference type="InterPro" id="IPR029787">
    <property type="entry name" value="Nucleotide_cyclase"/>
</dbReference>
<dbReference type="OrthoDB" id="9785312at2"/>
<dbReference type="InterPro" id="IPR001054">
    <property type="entry name" value="A/G_cyclase"/>
</dbReference>